<sequence length="282" mass="31866">MSVNKQGNQYVLAETASGIPTFKHIETNEILHGQVGPYEEAYNLYVKSSSIENFAQNIVIYDLGMGCGAQIIAMYNAFLKNKKIPKLTIVSFDLEKQGLIALLKNIQLFPYAFEFEILLKKCIEQNHISHFLDDGREFEWIFIEGDFVKTIKIFEGKFPFADIVCYDFFSPASHPHLWTYEVFLNLKNHMNPKSKLITYSSATCVRAAMLAAGFFVGFGPLSGKKAKSTIAASSLNLLEEPLPLSWQTTFYRSGAKFCSVESEVSQQTILEALNSHPQWFPI</sequence>
<dbReference type="PANTHER" id="PTHR39963:SF1">
    <property type="entry name" value="MNMC-LIKE METHYLTRANSFERASE DOMAIN-CONTAINING PROTEIN"/>
    <property type="match status" value="1"/>
</dbReference>
<protein>
    <recommendedName>
        <fullName evidence="2">MnmC-like methyltransferase domain-containing protein</fullName>
    </recommendedName>
</protein>
<keyword evidence="4" id="KW-1185">Reference proteome</keyword>
<dbReference type="STRING" id="1915309.AXG55_08880"/>
<dbReference type="PANTHER" id="PTHR39963">
    <property type="entry name" value="SLL0983 PROTEIN"/>
    <property type="match status" value="1"/>
</dbReference>
<dbReference type="AlphaFoldDB" id="A0A1L4D1E9"/>
<dbReference type="EMBL" id="CP017834">
    <property type="protein sequence ID" value="APJ04014.1"/>
    <property type="molecule type" value="Genomic_DNA"/>
</dbReference>
<dbReference type="Proteomes" id="UP000184731">
    <property type="component" value="Chromosome"/>
</dbReference>
<dbReference type="Pfam" id="PF05430">
    <property type="entry name" value="Methyltransf_30"/>
    <property type="match status" value="1"/>
</dbReference>
<evidence type="ECO:0000259" key="2">
    <source>
        <dbReference type="Pfam" id="PF05430"/>
    </source>
</evidence>
<evidence type="ECO:0000313" key="3">
    <source>
        <dbReference type="EMBL" id="APJ04014.1"/>
    </source>
</evidence>
<accession>A0A1L4D1E9</accession>
<gene>
    <name evidence="3" type="ORF">AXG55_08880</name>
</gene>
<dbReference type="OrthoDB" id="9786494at2"/>
<organism evidence="3 4">
    <name type="scientific">Silvanigrella aquatica</name>
    <dbReference type="NCBI Taxonomy" id="1915309"/>
    <lineage>
        <taxon>Bacteria</taxon>
        <taxon>Pseudomonadati</taxon>
        <taxon>Bdellovibrionota</taxon>
        <taxon>Oligoflexia</taxon>
        <taxon>Silvanigrellales</taxon>
        <taxon>Silvanigrellaceae</taxon>
        <taxon>Silvanigrella</taxon>
    </lineage>
</organism>
<keyword evidence="1" id="KW-0472">Membrane</keyword>
<dbReference type="GO" id="GO:0016645">
    <property type="term" value="F:oxidoreductase activity, acting on the CH-NH group of donors"/>
    <property type="evidence" value="ECO:0007669"/>
    <property type="project" value="InterPro"/>
</dbReference>
<dbReference type="InterPro" id="IPR008471">
    <property type="entry name" value="MnmC-like_methylTransf"/>
</dbReference>
<dbReference type="RefSeq" id="WP_148697760.1">
    <property type="nucleotide sequence ID" value="NZ_CP017834.1"/>
</dbReference>
<feature type="domain" description="MnmC-like methyltransferase" evidence="2">
    <location>
        <begin position="145"/>
        <end position="232"/>
    </location>
</feature>
<feature type="transmembrane region" description="Helical" evidence="1">
    <location>
        <begin position="196"/>
        <end position="218"/>
    </location>
</feature>
<evidence type="ECO:0000313" key="4">
    <source>
        <dbReference type="Proteomes" id="UP000184731"/>
    </source>
</evidence>
<keyword evidence="1" id="KW-0812">Transmembrane</keyword>
<feature type="transmembrane region" description="Helical" evidence="1">
    <location>
        <begin position="58"/>
        <end position="78"/>
    </location>
</feature>
<dbReference type="InterPro" id="IPR029063">
    <property type="entry name" value="SAM-dependent_MTases_sf"/>
</dbReference>
<proteinExistence type="predicted"/>
<dbReference type="SUPFAM" id="SSF53335">
    <property type="entry name" value="S-adenosyl-L-methionine-dependent methyltransferases"/>
    <property type="match status" value="1"/>
</dbReference>
<dbReference type="KEGG" id="saqi:AXG55_08880"/>
<name>A0A1L4D1E9_9BACT</name>
<reference evidence="3 4" key="1">
    <citation type="submission" date="2016-10" db="EMBL/GenBank/DDBJ databases">
        <title>Silvanigrella aquatica sp. nov., isolated from a freshwater lake located in the Black Forest, Germany, description of Silvanigrellaceae fam. nov., Silvanigrellales ord. nov., reclassification of the order Bdellovibrionales in the class Oligoflexia, reclassification of the families Bacteriovoracaceae and Halobacteriovoraceae in the new order Bacteriovoracales ord. nov., and reclassification of the family Pseudobacteriovoracaceae in the order Oligoflexiales.</title>
        <authorList>
            <person name="Hahn M.W."/>
            <person name="Schmidt J."/>
            <person name="Koll U."/>
            <person name="Rohde M."/>
            <person name="Verbag S."/>
            <person name="Pitt A."/>
            <person name="Nakai R."/>
            <person name="Naganuma T."/>
            <person name="Lang E."/>
        </authorList>
    </citation>
    <scope>NUCLEOTIDE SEQUENCE [LARGE SCALE GENOMIC DNA]</scope>
    <source>
        <strain evidence="3 4">MWH-Nonnen-W8red</strain>
    </source>
</reference>
<keyword evidence="1" id="KW-1133">Transmembrane helix</keyword>
<dbReference type="Gene3D" id="3.40.50.150">
    <property type="entry name" value="Vaccinia Virus protein VP39"/>
    <property type="match status" value="1"/>
</dbReference>
<evidence type="ECO:0000256" key="1">
    <source>
        <dbReference type="SAM" id="Phobius"/>
    </source>
</evidence>